<sequence length="162" mass="18374">MTSQISIPSNALRIQENAPVTALCCRTMATLRTLNEHAGPLTEKMYAEAHRLNLTIAGPVNWLYTDASGDPNHEFQLTIALPIEQPGPLSDQFTYETLRSFRSASYRFKGPWGSLPEVYDLLFGQFYQQGYTYDGRVREIYSYVDFEHPEKCVTDIQIGIAD</sequence>
<feature type="domain" description="AraC effector-binding" evidence="1">
    <location>
        <begin position="10"/>
        <end position="161"/>
    </location>
</feature>
<accession>A0A1S2VGT6</accession>
<name>A0A1S2VGT6_9BACT</name>
<reference evidence="2 3" key="1">
    <citation type="submission" date="2016-10" db="EMBL/GenBank/DDBJ databases">
        <title>Arsenicibacter rosenii gen. nov., sp. nov., an efficient arsenic-methylating bacterium isolated from an arsenic-contaminated paddy soil.</title>
        <authorList>
            <person name="Huang K."/>
        </authorList>
    </citation>
    <scope>NUCLEOTIDE SEQUENCE [LARGE SCALE GENOMIC DNA]</scope>
    <source>
        <strain evidence="2 3">SM-1</strain>
    </source>
</reference>
<dbReference type="Proteomes" id="UP000181790">
    <property type="component" value="Unassembled WGS sequence"/>
</dbReference>
<dbReference type="InterPro" id="IPR029442">
    <property type="entry name" value="GyrI-like"/>
</dbReference>
<dbReference type="Pfam" id="PF06445">
    <property type="entry name" value="GyrI-like"/>
    <property type="match status" value="1"/>
</dbReference>
<dbReference type="Gene3D" id="3.20.80.10">
    <property type="entry name" value="Regulatory factor, effector binding domain"/>
    <property type="match status" value="1"/>
</dbReference>
<evidence type="ECO:0000313" key="2">
    <source>
        <dbReference type="EMBL" id="OIN57934.1"/>
    </source>
</evidence>
<organism evidence="2 3">
    <name type="scientific">Arsenicibacter rosenii</name>
    <dbReference type="NCBI Taxonomy" id="1750698"/>
    <lineage>
        <taxon>Bacteria</taxon>
        <taxon>Pseudomonadati</taxon>
        <taxon>Bacteroidota</taxon>
        <taxon>Cytophagia</taxon>
        <taxon>Cytophagales</taxon>
        <taxon>Spirosomataceae</taxon>
        <taxon>Arsenicibacter</taxon>
    </lineage>
</organism>
<dbReference type="AlphaFoldDB" id="A0A1S2VGT6"/>
<protein>
    <submittedName>
        <fullName evidence="2">GyrI-like domain-containing protein</fullName>
    </submittedName>
</protein>
<dbReference type="InterPro" id="IPR010499">
    <property type="entry name" value="AraC_E-bd"/>
</dbReference>
<evidence type="ECO:0000259" key="1">
    <source>
        <dbReference type="SMART" id="SM00871"/>
    </source>
</evidence>
<gene>
    <name evidence="2" type="ORF">BLX24_17740</name>
</gene>
<dbReference type="EMBL" id="MORL01000009">
    <property type="protein sequence ID" value="OIN57934.1"/>
    <property type="molecule type" value="Genomic_DNA"/>
</dbReference>
<dbReference type="SMART" id="SM00871">
    <property type="entry name" value="AraC_E_bind"/>
    <property type="match status" value="1"/>
</dbReference>
<keyword evidence="3" id="KW-1185">Reference proteome</keyword>
<dbReference type="InterPro" id="IPR011256">
    <property type="entry name" value="Reg_factor_effector_dom_sf"/>
</dbReference>
<evidence type="ECO:0000313" key="3">
    <source>
        <dbReference type="Proteomes" id="UP000181790"/>
    </source>
</evidence>
<comment type="caution">
    <text evidence="2">The sequence shown here is derived from an EMBL/GenBank/DDBJ whole genome shotgun (WGS) entry which is preliminary data.</text>
</comment>
<dbReference type="SUPFAM" id="SSF55136">
    <property type="entry name" value="Probable bacterial effector-binding domain"/>
    <property type="match status" value="1"/>
</dbReference>
<dbReference type="RefSeq" id="WP_071504523.1">
    <property type="nucleotide sequence ID" value="NZ_MORL01000009.1"/>
</dbReference>
<dbReference type="OrthoDB" id="6003696at2"/>
<proteinExistence type="predicted"/>